<comment type="caution">
    <text evidence="2">The sequence shown here is derived from an EMBL/GenBank/DDBJ whole genome shotgun (WGS) entry which is preliminary data.</text>
</comment>
<reference evidence="2 3" key="1">
    <citation type="submission" date="2012-05" db="EMBL/GenBank/DDBJ databases">
        <title>Recombination and specialization in a pathogen metapopulation.</title>
        <authorList>
            <person name="Gardiner A."/>
            <person name="Kemen E."/>
            <person name="Schultz-Larsen T."/>
            <person name="MacLean D."/>
            <person name="Van Oosterhout C."/>
            <person name="Jones J.D.G."/>
        </authorList>
    </citation>
    <scope>NUCLEOTIDE SEQUENCE [LARGE SCALE GENOMIC DNA]</scope>
    <source>
        <strain evidence="2 3">Ac Nc2</strain>
    </source>
</reference>
<dbReference type="InterPro" id="IPR032048">
    <property type="entry name" value="TGase_elicitor"/>
</dbReference>
<dbReference type="AlphaFoldDB" id="A0A024G1K6"/>
<keyword evidence="1" id="KW-0732">Signal</keyword>
<evidence type="ECO:0000256" key="1">
    <source>
        <dbReference type="SAM" id="SignalP"/>
    </source>
</evidence>
<dbReference type="GO" id="GO:0016755">
    <property type="term" value="F:aminoacyltransferase activity"/>
    <property type="evidence" value="ECO:0007669"/>
    <property type="project" value="InterPro"/>
</dbReference>
<accession>A0A024G1K6</accession>
<evidence type="ECO:0000313" key="3">
    <source>
        <dbReference type="Proteomes" id="UP000053237"/>
    </source>
</evidence>
<name>A0A024G1K6_9STRA</name>
<feature type="signal peptide" evidence="1">
    <location>
        <begin position="1"/>
        <end position="23"/>
    </location>
</feature>
<organism evidence="2 3">
    <name type="scientific">Albugo candida</name>
    <dbReference type="NCBI Taxonomy" id="65357"/>
    <lineage>
        <taxon>Eukaryota</taxon>
        <taxon>Sar</taxon>
        <taxon>Stramenopiles</taxon>
        <taxon>Oomycota</taxon>
        <taxon>Peronosporomycetes</taxon>
        <taxon>Albuginales</taxon>
        <taxon>Albuginaceae</taxon>
        <taxon>Albugo</taxon>
    </lineage>
</organism>
<dbReference type="STRING" id="65357.A0A024G1K6"/>
<gene>
    <name evidence="2" type="ORF">BN9_015170</name>
</gene>
<keyword evidence="3" id="KW-1185">Reference proteome</keyword>
<dbReference type="Proteomes" id="UP000053237">
    <property type="component" value="Unassembled WGS sequence"/>
</dbReference>
<dbReference type="OrthoDB" id="10249031at2759"/>
<protein>
    <submittedName>
        <fullName evidence="2">Uncharacterized protein</fullName>
    </submittedName>
</protein>
<evidence type="ECO:0000313" key="2">
    <source>
        <dbReference type="EMBL" id="CCI40733.1"/>
    </source>
</evidence>
<dbReference type="EMBL" id="CAIX01000011">
    <property type="protein sequence ID" value="CCI40733.1"/>
    <property type="molecule type" value="Genomic_DNA"/>
</dbReference>
<dbReference type="Gene3D" id="3.30.40.240">
    <property type="entry name" value="Transglutaminase elicitor, body domain"/>
    <property type="match status" value="1"/>
</dbReference>
<feature type="chain" id="PRO_5001529229" evidence="1">
    <location>
        <begin position="24"/>
        <end position="441"/>
    </location>
</feature>
<proteinExistence type="predicted"/>
<sequence length="441" mass="49853">MISCWRLLAVIIGTLQHNRLSNGLPMNSSPYYPSRSRRLAECPAAASEGPHIDVETIKPTNHGFDRRNLEPVEATELQHLEELLGIKLEYDLRELATLASRNITNIPWTSSYWPNWRNGIGRRWRNKTVSSAAEKYGQAYKVADFFEQVTKYRGVKSEHVGPRVECSSIDDCDAASLVQYGCAKLEEETSGICMLKWYGLCHAWAAASLMEDEPICPVTVGKLVFEPLDIKALLIQAYDGAVVETAFIGQRCKTDNNDTDKYGRYISADRRDINAGAFFVAVVNLIGLHDRGFIMDTDAGRPVWNQPVFGYNIERLIMVNPTKVAKELLKAEKYPFNPNMVRLAYVKLRVYWMGEQITNKPSISTGRYKSASKSSKYHMLLELSEDFEILGGEFIKSSLRRHPDFIWILKGPAPDDTATGMGLDLGDVRKLVKRSRECEKK</sequence>
<dbReference type="InParanoid" id="A0A024G1K6"/>
<dbReference type="Pfam" id="PF16683">
    <property type="entry name" value="TGase_elicitor"/>
    <property type="match status" value="1"/>
</dbReference>